<dbReference type="AlphaFoldDB" id="A0A1W0E332"/>
<reference evidence="1 2" key="1">
    <citation type="journal article" date="2017" name="Environ. Microbiol.">
        <title>Decay of the glycolytic pathway and adaptation to intranuclear parasitism within Enterocytozoonidae microsporidia.</title>
        <authorList>
            <person name="Wiredu Boakye D."/>
            <person name="Jaroenlak P."/>
            <person name="Prachumwat A."/>
            <person name="Williams T.A."/>
            <person name="Bateman K.S."/>
            <person name="Itsathitphaisarn O."/>
            <person name="Sritunyalucksana K."/>
            <person name="Paszkiewicz K.H."/>
            <person name="Moore K.A."/>
            <person name="Stentiford G.D."/>
            <person name="Williams B.A."/>
        </authorList>
    </citation>
    <scope>NUCLEOTIDE SEQUENCE [LARGE SCALE GENOMIC DNA]</scope>
    <source>
        <strain evidence="1 2">TH1</strain>
    </source>
</reference>
<gene>
    <name evidence="1" type="ORF">EHP00_1673</name>
</gene>
<comment type="caution">
    <text evidence="1">The sequence shown here is derived from an EMBL/GenBank/DDBJ whole genome shotgun (WGS) entry which is preliminary data.</text>
</comment>
<evidence type="ECO:0000313" key="1">
    <source>
        <dbReference type="EMBL" id="OQS53622.1"/>
    </source>
</evidence>
<accession>A0A1W0E332</accession>
<dbReference type="Proteomes" id="UP000192758">
    <property type="component" value="Unassembled WGS sequence"/>
</dbReference>
<dbReference type="VEuPathDB" id="MicrosporidiaDB:EHP00_1673"/>
<protein>
    <submittedName>
        <fullName evidence="1">Uncharacterized protein</fullName>
    </submittedName>
</protein>
<name>A0A1W0E332_9MICR</name>
<sequence length="91" mass="10748">MEEILTKGHVAEIKLKEHFFLSNLLIIRIKDHTNYKTTLLYVRKNMNETIKELPLSHRYIKKASYTIEMGTYDGIALDYEEIQNLSENDSE</sequence>
<keyword evidence="2" id="KW-1185">Reference proteome</keyword>
<dbReference type="EMBL" id="MNPJ01000027">
    <property type="protein sequence ID" value="OQS53622.1"/>
    <property type="molecule type" value="Genomic_DNA"/>
</dbReference>
<proteinExistence type="predicted"/>
<organism evidence="1 2">
    <name type="scientific">Ecytonucleospora hepatopenaei</name>
    <dbReference type="NCBI Taxonomy" id="646526"/>
    <lineage>
        <taxon>Eukaryota</taxon>
        <taxon>Fungi</taxon>
        <taxon>Fungi incertae sedis</taxon>
        <taxon>Microsporidia</taxon>
        <taxon>Enterocytozoonidae</taxon>
        <taxon>Ecytonucleospora</taxon>
    </lineage>
</organism>
<evidence type="ECO:0000313" key="2">
    <source>
        <dbReference type="Proteomes" id="UP000192758"/>
    </source>
</evidence>